<gene>
    <name evidence="1" type="ORF">METZ01_LOCUS93390</name>
</gene>
<sequence length="211" mass="23648">MVWTIAACQRSSEIDRVIVSTDSPEYAALGREYGAEVPFLRPAEISGDGSTDLEFVVHALDFLATSGREPSYIVHMRPTTPFREPAVVDEAVRTFACSTDSTALRSVHRMSESAWKSFALTGDGWLQRLGADDTELDDANMARQTFPETYVANGYVDVLSVEFIRRSRLLHGDHVLPFFTPVVTEVDTEHEIVLLERELQDAPYMQDALFE</sequence>
<dbReference type="GO" id="GO:0008781">
    <property type="term" value="F:N-acylneuraminate cytidylyltransferase activity"/>
    <property type="evidence" value="ECO:0007669"/>
    <property type="project" value="TreeGrafter"/>
</dbReference>
<dbReference type="InterPro" id="IPR050793">
    <property type="entry name" value="CMP-NeuNAc_synthase"/>
</dbReference>
<protein>
    <recommendedName>
        <fullName evidence="2">Acylneuraminate cytidylyltransferase</fullName>
    </recommendedName>
</protein>
<proteinExistence type="predicted"/>
<dbReference type="Pfam" id="PF02348">
    <property type="entry name" value="CTP_transf_3"/>
    <property type="match status" value="1"/>
</dbReference>
<organism evidence="1">
    <name type="scientific">marine metagenome</name>
    <dbReference type="NCBI Taxonomy" id="408172"/>
    <lineage>
        <taxon>unclassified sequences</taxon>
        <taxon>metagenomes</taxon>
        <taxon>ecological metagenomes</taxon>
    </lineage>
</organism>
<reference evidence="1" key="1">
    <citation type="submission" date="2018-05" db="EMBL/GenBank/DDBJ databases">
        <authorList>
            <person name="Lanie J.A."/>
            <person name="Ng W.-L."/>
            <person name="Kazmierczak K.M."/>
            <person name="Andrzejewski T.M."/>
            <person name="Davidsen T.M."/>
            <person name="Wayne K.J."/>
            <person name="Tettelin H."/>
            <person name="Glass J.I."/>
            <person name="Rusch D."/>
            <person name="Podicherti R."/>
            <person name="Tsui H.-C.T."/>
            <person name="Winkler M.E."/>
        </authorList>
    </citation>
    <scope>NUCLEOTIDE SEQUENCE</scope>
</reference>
<dbReference type="PANTHER" id="PTHR21485:SF6">
    <property type="entry name" value="N-ACYLNEURAMINATE CYTIDYLYLTRANSFERASE-RELATED"/>
    <property type="match status" value="1"/>
</dbReference>
<dbReference type="PANTHER" id="PTHR21485">
    <property type="entry name" value="HAD SUPERFAMILY MEMBERS CMAS AND KDSC"/>
    <property type="match status" value="1"/>
</dbReference>
<dbReference type="AlphaFoldDB" id="A0A381VJM5"/>
<dbReference type="EMBL" id="UINC01009021">
    <property type="protein sequence ID" value="SVA40536.1"/>
    <property type="molecule type" value="Genomic_DNA"/>
</dbReference>
<dbReference type="InterPro" id="IPR003329">
    <property type="entry name" value="Cytidylyl_trans"/>
</dbReference>
<dbReference type="SUPFAM" id="SSF53448">
    <property type="entry name" value="Nucleotide-diphospho-sugar transferases"/>
    <property type="match status" value="1"/>
</dbReference>
<name>A0A381VJM5_9ZZZZ</name>
<accession>A0A381VJM5</accession>
<dbReference type="Gene3D" id="3.90.550.10">
    <property type="entry name" value="Spore Coat Polysaccharide Biosynthesis Protein SpsA, Chain A"/>
    <property type="match status" value="1"/>
</dbReference>
<evidence type="ECO:0008006" key="2">
    <source>
        <dbReference type="Google" id="ProtNLM"/>
    </source>
</evidence>
<dbReference type="InterPro" id="IPR029044">
    <property type="entry name" value="Nucleotide-diphossugar_trans"/>
</dbReference>
<evidence type="ECO:0000313" key="1">
    <source>
        <dbReference type="EMBL" id="SVA40536.1"/>
    </source>
</evidence>